<dbReference type="Proteomes" id="UP000253606">
    <property type="component" value="Chromosome"/>
</dbReference>
<evidence type="ECO:0000313" key="2">
    <source>
        <dbReference type="EMBL" id="AXC13563.1"/>
    </source>
</evidence>
<reference evidence="2 3" key="1">
    <citation type="journal article" date="2018" name="Front. Microbiol.">
        <title>Hydrolytic Capabilities as a Key to Environmental Success: Chitinolytic and Cellulolytic Acidobacteria From Acidic Sub-arctic Soils and Boreal Peatlands.</title>
        <authorList>
            <person name="Belova S.E."/>
            <person name="Ravin N.V."/>
            <person name="Pankratov T.A."/>
            <person name="Rakitin A.L."/>
            <person name="Ivanova A.A."/>
            <person name="Beletsky A.V."/>
            <person name="Mardanov A.V."/>
            <person name="Sinninghe Damste J.S."/>
            <person name="Dedysh S.N."/>
        </authorList>
    </citation>
    <scope>NUCLEOTIDE SEQUENCE [LARGE SCALE GENOMIC DNA]</scope>
    <source>
        <strain evidence="2 3">SBC82</strain>
    </source>
</reference>
<protein>
    <submittedName>
        <fullName evidence="2">Uncharacterized protein</fullName>
    </submittedName>
</protein>
<keyword evidence="3" id="KW-1185">Reference proteome</keyword>
<gene>
    <name evidence="2" type="ORF">ACPOL_4288</name>
</gene>
<name>A0A2Z5G2X4_9BACT</name>
<dbReference type="AlphaFoldDB" id="A0A2Z5G2X4"/>
<feature type="compositionally biased region" description="Pro residues" evidence="1">
    <location>
        <begin position="115"/>
        <end position="125"/>
    </location>
</feature>
<sequence length="125" mass="12715">MASYFAVYRNIDALYDVLLRVSETATLAGSQTDGSNLQGALSSLEGARRDLGDAISQLAVTHEQELANLRSAAEAAAAAAVAKPAAPTKTVVDDGPTASAKSAPSAKKKKKLASEPPPNAAPAPQ</sequence>
<dbReference type="KEGG" id="abas:ACPOL_4288"/>
<proteinExistence type="predicted"/>
<organism evidence="2 3">
    <name type="scientific">Acidisarcina polymorpha</name>
    <dbReference type="NCBI Taxonomy" id="2211140"/>
    <lineage>
        <taxon>Bacteria</taxon>
        <taxon>Pseudomonadati</taxon>
        <taxon>Acidobacteriota</taxon>
        <taxon>Terriglobia</taxon>
        <taxon>Terriglobales</taxon>
        <taxon>Acidobacteriaceae</taxon>
        <taxon>Acidisarcina</taxon>
    </lineage>
</organism>
<feature type="region of interest" description="Disordered" evidence="1">
    <location>
        <begin position="83"/>
        <end position="125"/>
    </location>
</feature>
<accession>A0A2Z5G2X4</accession>
<evidence type="ECO:0000313" key="3">
    <source>
        <dbReference type="Proteomes" id="UP000253606"/>
    </source>
</evidence>
<evidence type="ECO:0000256" key="1">
    <source>
        <dbReference type="SAM" id="MobiDB-lite"/>
    </source>
</evidence>
<dbReference type="EMBL" id="CP030840">
    <property type="protein sequence ID" value="AXC13563.1"/>
    <property type="molecule type" value="Genomic_DNA"/>
</dbReference>